<dbReference type="PROSITE" id="PS51186">
    <property type="entry name" value="GNAT"/>
    <property type="match status" value="1"/>
</dbReference>
<dbReference type="InterPro" id="IPR000182">
    <property type="entry name" value="GNAT_dom"/>
</dbReference>
<dbReference type="Gene3D" id="3.40.50.1000">
    <property type="entry name" value="HAD superfamily/HAD-like"/>
    <property type="match status" value="1"/>
</dbReference>
<dbReference type="Gene3D" id="3.40.50.1110">
    <property type="entry name" value="SGNH hydrolase"/>
    <property type="match status" value="1"/>
</dbReference>
<keyword evidence="3" id="KW-1185">Reference proteome</keyword>
<evidence type="ECO:0000313" key="2">
    <source>
        <dbReference type="EMBL" id="GAA0585533.1"/>
    </source>
</evidence>
<dbReference type="Proteomes" id="UP001500668">
    <property type="component" value="Unassembled WGS sequence"/>
</dbReference>
<organism evidence="2 3">
    <name type="scientific">Streptomyces crystallinus</name>
    <dbReference type="NCBI Taxonomy" id="68191"/>
    <lineage>
        <taxon>Bacteria</taxon>
        <taxon>Bacillati</taxon>
        <taxon>Actinomycetota</taxon>
        <taxon>Actinomycetes</taxon>
        <taxon>Kitasatosporales</taxon>
        <taxon>Streptomycetaceae</taxon>
        <taxon>Streptomyces</taxon>
    </lineage>
</organism>
<dbReference type="InterPro" id="IPR010037">
    <property type="entry name" value="FkbH_domain"/>
</dbReference>
<dbReference type="InterPro" id="IPR023214">
    <property type="entry name" value="HAD_sf"/>
</dbReference>
<dbReference type="RefSeq" id="WP_344071021.1">
    <property type="nucleotide sequence ID" value="NZ_BAAACA010000006.1"/>
</dbReference>
<gene>
    <name evidence="2" type="ORF">GCM10010394_13070</name>
</gene>
<dbReference type="NCBIfam" id="TIGR01686">
    <property type="entry name" value="FkbH"/>
    <property type="match status" value="1"/>
</dbReference>
<accession>A0ABN1F960</accession>
<dbReference type="InterPro" id="IPR036412">
    <property type="entry name" value="HAD-like_sf"/>
</dbReference>
<dbReference type="SUPFAM" id="SSF55729">
    <property type="entry name" value="Acyl-CoA N-acyltransferases (Nat)"/>
    <property type="match status" value="1"/>
</dbReference>
<reference evidence="2 3" key="1">
    <citation type="journal article" date="2019" name="Int. J. Syst. Evol. Microbiol.">
        <title>The Global Catalogue of Microorganisms (GCM) 10K type strain sequencing project: providing services to taxonomists for standard genome sequencing and annotation.</title>
        <authorList>
            <consortium name="The Broad Institute Genomics Platform"/>
            <consortium name="The Broad Institute Genome Sequencing Center for Infectious Disease"/>
            <person name="Wu L."/>
            <person name="Ma J."/>
        </authorList>
    </citation>
    <scope>NUCLEOTIDE SEQUENCE [LARGE SCALE GENOMIC DNA]</scope>
    <source>
        <strain evidence="2 3">JCM 5067</strain>
    </source>
</reference>
<sequence>MTTIEPLDAPATGGGWRDPEALSTLRGLYAAGRLEAEYPSVRALLARLPEPRLPAAGQLLARLDREEVARHHPDVPVVRVAVTGQSTVAPLVAPLTAELARHGLLLDPVVSPYGSYLADLLGPGGSGSGPRPRLTLCLLDAQTVFEEVPLPWRVADVEAAARSRLDLIRRAVRAHQESGRGPLVLNTVPLLHGHARQLVDLRSRARLGVVWREFNSGLLALAEEHPGLIVVDLDPLVAQGTPAYEPRTGLYAKARLAEGLLASYARDVGHLVTGLLGRTRKCLVLDLDGTLWGGVLGEDGVDGVELGGGLRGEAFVEFQRVVAQLGSQGVLLAVSSKNDGDRVREALREHPAMLLREDDFVRVNANWSAKHDNLRDIAERLGIGLDSFVFVDDSTFECGLVREQLPQVAVVRVDEEPALHPAALLADGWFDLPVLTDEDRERAGRYRTEARRQEFREDVGSYQDYLDGLGIEVTVRPPEPQELPRVSQLTLRTNQFHLAPERLQLPQVTRWAERPDGGVLVVHARDRFGDHGLVGAVFLRRDAHDVHIDNYVLSCRVFSRGIEHACLAAVLEHAAATGAQGVTARHRPTARNAAFASFYIDHGFVPAGVVPDDPTTVVFRHTLRAITPAPAHLLLHTAFEES</sequence>
<evidence type="ECO:0000259" key="1">
    <source>
        <dbReference type="PROSITE" id="PS51186"/>
    </source>
</evidence>
<evidence type="ECO:0000313" key="3">
    <source>
        <dbReference type="Proteomes" id="UP001500668"/>
    </source>
</evidence>
<dbReference type="InterPro" id="IPR016181">
    <property type="entry name" value="Acyl_CoA_acyltransferase"/>
</dbReference>
<dbReference type="Gene3D" id="3.40.630.30">
    <property type="match status" value="1"/>
</dbReference>
<dbReference type="SUPFAM" id="SSF56784">
    <property type="entry name" value="HAD-like"/>
    <property type="match status" value="1"/>
</dbReference>
<name>A0ABN1F960_9ACTN</name>
<dbReference type="InterPro" id="IPR036514">
    <property type="entry name" value="SGNH_hydro_sf"/>
</dbReference>
<dbReference type="EMBL" id="BAAACA010000006">
    <property type="protein sequence ID" value="GAA0585533.1"/>
    <property type="molecule type" value="Genomic_DNA"/>
</dbReference>
<dbReference type="InterPro" id="IPR010033">
    <property type="entry name" value="HAD_SF_ppase_IIIC"/>
</dbReference>
<dbReference type="NCBIfam" id="TIGR01681">
    <property type="entry name" value="HAD-SF-IIIC"/>
    <property type="match status" value="1"/>
</dbReference>
<protein>
    <submittedName>
        <fullName evidence="2">HAD-IIIC family phosphatase</fullName>
    </submittedName>
</protein>
<feature type="domain" description="N-acetyltransferase" evidence="1">
    <location>
        <begin position="473"/>
        <end position="624"/>
    </location>
</feature>
<comment type="caution">
    <text evidence="2">The sequence shown here is derived from an EMBL/GenBank/DDBJ whole genome shotgun (WGS) entry which is preliminary data.</text>
</comment>
<proteinExistence type="predicted"/>